<evidence type="ECO:0000259" key="1">
    <source>
        <dbReference type="PROSITE" id="PS50879"/>
    </source>
</evidence>
<dbReference type="InterPro" id="IPR012337">
    <property type="entry name" value="RNaseH-like_sf"/>
</dbReference>
<protein>
    <recommendedName>
        <fullName evidence="1">RNase H type-1 domain-containing protein</fullName>
    </recommendedName>
</protein>
<accession>A0AAV7DRT0</accession>
<comment type="caution">
    <text evidence="2">The sequence shown here is derived from an EMBL/GenBank/DDBJ whole genome shotgun (WGS) entry which is preliminary data.</text>
</comment>
<dbReference type="PANTHER" id="PTHR47723">
    <property type="entry name" value="OS05G0353850 PROTEIN"/>
    <property type="match status" value="1"/>
</dbReference>
<dbReference type="InterPro" id="IPR053151">
    <property type="entry name" value="RNase_H-like"/>
</dbReference>
<organism evidence="2 3">
    <name type="scientific">Aristolochia fimbriata</name>
    <name type="common">White veined hardy Dutchman's pipe vine</name>
    <dbReference type="NCBI Taxonomy" id="158543"/>
    <lineage>
        <taxon>Eukaryota</taxon>
        <taxon>Viridiplantae</taxon>
        <taxon>Streptophyta</taxon>
        <taxon>Embryophyta</taxon>
        <taxon>Tracheophyta</taxon>
        <taxon>Spermatophyta</taxon>
        <taxon>Magnoliopsida</taxon>
        <taxon>Magnoliidae</taxon>
        <taxon>Piperales</taxon>
        <taxon>Aristolochiaceae</taxon>
        <taxon>Aristolochia</taxon>
    </lineage>
</organism>
<dbReference type="InterPro" id="IPR036397">
    <property type="entry name" value="RNaseH_sf"/>
</dbReference>
<gene>
    <name evidence="2" type="ORF">H6P81_019475</name>
</gene>
<dbReference type="GO" id="GO:0004523">
    <property type="term" value="F:RNA-DNA hybrid ribonuclease activity"/>
    <property type="evidence" value="ECO:0007669"/>
    <property type="project" value="InterPro"/>
</dbReference>
<proteinExistence type="predicted"/>
<keyword evidence="3" id="KW-1185">Reference proteome</keyword>
<evidence type="ECO:0000313" key="3">
    <source>
        <dbReference type="Proteomes" id="UP000825729"/>
    </source>
</evidence>
<dbReference type="InterPro" id="IPR002156">
    <property type="entry name" value="RNaseH_domain"/>
</dbReference>
<dbReference type="SUPFAM" id="SSF53098">
    <property type="entry name" value="Ribonuclease H-like"/>
    <property type="match status" value="1"/>
</dbReference>
<evidence type="ECO:0000313" key="2">
    <source>
        <dbReference type="EMBL" id="KAG9439310.1"/>
    </source>
</evidence>
<dbReference type="Pfam" id="PF13456">
    <property type="entry name" value="RVT_3"/>
    <property type="match status" value="1"/>
</dbReference>
<dbReference type="Gene3D" id="3.30.420.10">
    <property type="entry name" value="Ribonuclease H-like superfamily/Ribonuclease H"/>
    <property type="match status" value="1"/>
</dbReference>
<dbReference type="InterPro" id="IPR044730">
    <property type="entry name" value="RNase_H-like_dom_plant"/>
</dbReference>
<dbReference type="PROSITE" id="PS50879">
    <property type="entry name" value="RNASE_H_1"/>
    <property type="match status" value="1"/>
</dbReference>
<dbReference type="EMBL" id="JAINDJ010000008">
    <property type="protein sequence ID" value="KAG9439310.1"/>
    <property type="molecule type" value="Genomic_DNA"/>
</dbReference>
<dbReference type="PANTHER" id="PTHR47723:SF19">
    <property type="entry name" value="POLYNUCLEOTIDYL TRANSFERASE, RIBONUCLEASE H-LIKE SUPERFAMILY PROTEIN"/>
    <property type="match status" value="1"/>
</dbReference>
<dbReference type="CDD" id="cd06222">
    <property type="entry name" value="RNase_H_like"/>
    <property type="match status" value="1"/>
</dbReference>
<dbReference type="AlphaFoldDB" id="A0AAV7DRT0"/>
<reference evidence="2 3" key="1">
    <citation type="submission" date="2021-07" db="EMBL/GenBank/DDBJ databases">
        <title>The Aristolochia fimbriata genome: insights into angiosperm evolution, floral development and chemical biosynthesis.</title>
        <authorList>
            <person name="Jiao Y."/>
        </authorList>
    </citation>
    <scope>NUCLEOTIDE SEQUENCE [LARGE SCALE GENOMIC DNA]</scope>
    <source>
        <strain evidence="2">IBCAS-2021</strain>
        <tissue evidence="2">Leaf</tissue>
    </source>
</reference>
<dbReference type="GO" id="GO:0003676">
    <property type="term" value="F:nucleic acid binding"/>
    <property type="evidence" value="ECO:0007669"/>
    <property type="project" value="InterPro"/>
</dbReference>
<dbReference type="Proteomes" id="UP000825729">
    <property type="component" value="Unassembled WGS sequence"/>
</dbReference>
<sequence length="149" mass="16053">MEEWKPSPEGWICLNFDGSSMGNPGQAGIGGTFRDHTGNTLLAYSGPIGQSTSNMAEARALLAGIKIYSTNFSGPLRIEGDSALVIGWSTKGSPPWKLRNIFYEITELTAGWQIQWSRIPRSANSLADKLAKEGVTRAALVMGTLIPII</sequence>
<name>A0AAV7DRT0_ARIFI</name>
<feature type="domain" description="RNase H type-1" evidence="1">
    <location>
        <begin position="8"/>
        <end position="136"/>
    </location>
</feature>